<evidence type="ECO:0000313" key="1">
    <source>
        <dbReference type="EMBL" id="CDS39567.1"/>
    </source>
</evidence>
<dbReference type="AlphaFoldDB" id="A0A068Y448"/>
<evidence type="ECO:0000313" key="2">
    <source>
        <dbReference type="Proteomes" id="UP000017246"/>
    </source>
</evidence>
<dbReference type="OrthoDB" id="10589464at2759"/>
<protein>
    <submittedName>
        <fullName evidence="1">Uncharacterized protein</fullName>
    </submittedName>
</protein>
<sequence length="87" mass="9543">MGWREKTFPKCAANNIGVGAPHSNSVLRSLAVRLDMVREKSGGRSSGVPMKHTYIHIYICIYMHVLSRPCSRKIAKDVASDVLASAT</sequence>
<reference evidence="1" key="1">
    <citation type="journal article" date="2013" name="Nature">
        <title>The genomes of four tapeworm species reveal adaptations to parasitism.</title>
        <authorList>
            <person name="Tsai I.J."/>
            <person name="Zarowiecki M."/>
            <person name="Holroyd N."/>
            <person name="Garciarrubio A."/>
            <person name="Sanchez-Flores A."/>
            <person name="Brooks K.L."/>
            <person name="Tracey A."/>
            <person name="Bobes R.J."/>
            <person name="Fragoso G."/>
            <person name="Sciutto E."/>
            <person name="Aslett M."/>
            <person name="Beasley H."/>
            <person name="Bennett H.M."/>
            <person name="Cai J."/>
            <person name="Camicia F."/>
            <person name="Clark R."/>
            <person name="Cucher M."/>
            <person name="De Silva N."/>
            <person name="Day T.A."/>
            <person name="Deplazes P."/>
            <person name="Estrada K."/>
            <person name="Fernandez C."/>
            <person name="Holland P.W."/>
            <person name="Hou J."/>
            <person name="Hu S."/>
            <person name="Huckvale T."/>
            <person name="Hung S.S."/>
            <person name="Kamenetzky L."/>
            <person name="Keane J.A."/>
            <person name="Kiss F."/>
            <person name="Koziol U."/>
            <person name="Lambert O."/>
            <person name="Liu K."/>
            <person name="Luo X."/>
            <person name="Luo Y."/>
            <person name="Macchiaroli N."/>
            <person name="Nichol S."/>
            <person name="Paps J."/>
            <person name="Parkinson J."/>
            <person name="Pouchkina-Stantcheva N."/>
            <person name="Riddiford N."/>
            <person name="Rosenzvit M."/>
            <person name="Salinas G."/>
            <person name="Wasmuth J.D."/>
            <person name="Zamanian M."/>
            <person name="Zheng Y."/>
            <person name="Cai X."/>
            <person name="Soberon X."/>
            <person name="Olson P.D."/>
            <person name="Laclette J.P."/>
            <person name="Brehm K."/>
            <person name="Berriman M."/>
            <person name="Garciarrubio A."/>
            <person name="Bobes R.J."/>
            <person name="Fragoso G."/>
            <person name="Sanchez-Flores A."/>
            <person name="Estrada K."/>
            <person name="Cevallos M.A."/>
            <person name="Morett E."/>
            <person name="Gonzalez V."/>
            <person name="Portillo T."/>
            <person name="Ochoa-Leyva A."/>
            <person name="Jose M.V."/>
            <person name="Sciutto E."/>
            <person name="Landa A."/>
            <person name="Jimenez L."/>
            <person name="Valdes V."/>
            <person name="Carrero J.C."/>
            <person name="Larralde C."/>
            <person name="Morales-Montor J."/>
            <person name="Limon-Lason J."/>
            <person name="Soberon X."/>
            <person name="Laclette J.P."/>
        </authorList>
    </citation>
    <scope>NUCLEOTIDE SEQUENCE [LARGE SCALE GENOMIC DNA]</scope>
</reference>
<name>A0A068Y448_ECHMU</name>
<keyword evidence="2" id="KW-1185">Reference proteome</keyword>
<organism evidence="1 2">
    <name type="scientific">Echinococcus multilocularis</name>
    <name type="common">Fox tapeworm</name>
    <dbReference type="NCBI Taxonomy" id="6211"/>
    <lineage>
        <taxon>Eukaryota</taxon>
        <taxon>Metazoa</taxon>
        <taxon>Spiralia</taxon>
        <taxon>Lophotrochozoa</taxon>
        <taxon>Platyhelminthes</taxon>
        <taxon>Cestoda</taxon>
        <taxon>Eucestoda</taxon>
        <taxon>Cyclophyllidea</taxon>
        <taxon>Taeniidae</taxon>
        <taxon>Echinococcus</taxon>
    </lineage>
</organism>
<reference evidence="1" key="2">
    <citation type="submission" date="2015-11" db="EMBL/GenBank/DDBJ databases">
        <authorList>
            <person name="Zhang Y."/>
            <person name="Guo Z."/>
        </authorList>
    </citation>
    <scope>NUCLEOTIDE SEQUENCE</scope>
</reference>
<gene>
    <name evidence="1" type="ORF">EmuJ_000710200</name>
</gene>
<accession>A0A068Y448</accession>
<dbReference type="Proteomes" id="UP000017246">
    <property type="component" value="Unassembled WGS sequence"/>
</dbReference>
<dbReference type="EMBL" id="LN902842">
    <property type="protein sequence ID" value="CDS39567.1"/>
    <property type="molecule type" value="Genomic_DNA"/>
</dbReference>
<proteinExistence type="predicted"/>